<dbReference type="SUPFAM" id="SSF51261">
    <property type="entry name" value="Duplicated hybrid motif"/>
    <property type="match status" value="1"/>
</dbReference>
<proteinExistence type="predicted"/>
<reference evidence="2 3" key="1">
    <citation type="journal article" date="2016" name="Nat. Commun.">
        <title>Thousands of microbial genomes shed light on interconnected biogeochemical processes in an aquifer system.</title>
        <authorList>
            <person name="Anantharaman K."/>
            <person name="Brown C.T."/>
            <person name="Hug L.A."/>
            <person name="Sharon I."/>
            <person name="Castelle C.J."/>
            <person name="Probst A.J."/>
            <person name="Thomas B.C."/>
            <person name="Singh A."/>
            <person name="Wilkins M.J."/>
            <person name="Karaoz U."/>
            <person name="Brodie E.L."/>
            <person name="Williams K.H."/>
            <person name="Hubbard S.S."/>
            <person name="Banfield J.F."/>
        </authorList>
    </citation>
    <scope>NUCLEOTIDE SEQUENCE [LARGE SCALE GENOMIC DNA]</scope>
</reference>
<sequence>MKFHQFVWGSVMAVSLVAGGVRPLWAAEPRFARPFLLTGQVRSGSAMDDNRTVGVARRYDCAATGTYDQHGGTDFLMPIGNPIYAGRSGGLFKSYNACPTYGSWESGCGNGFGNHVRIDHEGNYYDGLGTATIYAHMMQWGAANPMSVRCGGWVGASGSSGRSTGPHLHFEIRRYTTASAWTSLDPYAGACSQPDSRWTGLGTDGMPYTSCEF</sequence>
<dbReference type="InterPro" id="IPR050570">
    <property type="entry name" value="Cell_wall_metabolism_enzyme"/>
</dbReference>
<dbReference type="CDD" id="cd12797">
    <property type="entry name" value="M23_peptidase"/>
    <property type="match status" value="1"/>
</dbReference>
<dbReference type="Pfam" id="PF01551">
    <property type="entry name" value="Peptidase_M23"/>
    <property type="match status" value="1"/>
</dbReference>
<comment type="caution">
    <text evidence="2">The sequence shown here is derived from an EMBL/GenBank/DDBJ whole genome shotgun (WGS) entry which is preliminary data.</text>
</comment>
<dbReference type="Gene3D" id="2.70.70.10">
    <property type="entry name" value="Glucose Permease (Domain IIA)"/>
    <property type="match status" value="1"/>
</dbReference>
<organism evidence="2 3">
    <name type="scientific">Candidatus Uhrbacteria bacterium RIFCSPHIGHO2_02_FULL_60_10</name>
    <dbReference type="NCBI Taxonomy" id="1802392"/>
    <lineage>
        <taxon>Bacteria</taxon>
        <taxon>Candidatus Uhriibacteriota</taxon>
    </lineage>
</organism>
<feature type="domain" description="M23ase beta-sheet core" evidence="1">
    <location>
        <begin position="69"/>
        <end position="177"/>
    </location>
</feature>
<name>A0A1F7U8S0_9BACT</name>
<evidence type="ECO:0000313" key="2">
    <source>
        <dbReference type="EMBL" id="OGL74665.1"/>
    </source>
</evidence>
<dbReference type="PANTHER" id="PTHR21666">
    <property type="entry name" value="PEPTIDASE-RELATED"/>
    <property type="match status" value="1"/>
</dbReference>
<accession>A0A1F7U8S0</accession>
<dbReference type="GO" id="GO:0004222">
    <property type="term" value="F:metalloendopeptidase activity"/>
    <property type="evidence" value="ECO:0007669"/>
    <property type="project" value="TreeGrafter"/>
</dbReference>
<dbReference type="EMBL" id="MGEA01000010">
    <property type="protein sequence ID" value="OGL74665.1"/>
    <property type="molecule type" value="Genomic_DNA"/>
</dbReference>
<dbReference type="InterPro" id="IPR016047">
    <property type="entry name" value="M23ase_b-sheet_dom"/>
</dbReference>
<evidence type="ECO:0000259" key="1">
    <source>
        <dbReference type="Pfam" id="PF01551"/>
    </source>
</evidence>
<dbReference type="InterPro" id="IPR011055">
    <property type="entry name" value="Dup_hybrid_motif"/>
</dbReference>
<gene>
    <name evidence="2" type="ORF">A3C96_01835</name>
</gene>
<evidence type="ECO:0000313" key="3">
    <source>
        <dbReference type="Proteomes" id="UP000177088"/>
    </source>
</evidence>
<protein>
    <recommendedName>
        <fullName evidence="1">M23ase beta-sheet core domain-containing protein</fullName>
    </recommendedName>
</protein>
<dbReference type="Proteomes" id="UP000177088">
    <property type="component" value="Unassembled WGS sequence"/>
</dbReference>
<dbReference type="AlphaFoldDB" id="A0A1F7U8S0"/>
<dbReference type="PANTHER" id="PTHR21666:SF270">
    <property type="entry name" value="MUREIN HYDROLASE ACTIVATOR ENVC"/>
    <property type="match status" value="1"/>
</dbReference>